<dbReference type="SMART" id="SM00091">
    <property type="entry name" value="PAS"/>
    <property type="match status" value="1"/>
</dbReference>
<evidence type="ECO:0000256" key="11">
    <source>
        <dbReference type="ARBA" id="ARBA00022989"/>
    </source>
</evidence>
<dbReference type="Gene3D" id="1.10.287.130">
    <property type="match status" value="1"/>
</dbReference>
<evidence type="ECO:0000256" key="10">
    <source>
        <dbReference type="ARBA" id="ARBA00022840"/>
    </source>
</evidence>
<sequence>MLKKKFFQSVQFRLVIIYILLIILAMQVIGVYFVRELESRLENNFKESIRSSMTFLNYNTREEILNDSENTSKEQALIEQSLTDFVQANDSINEVRVLDSRGKILGTSNKDNQGIVGQKSNDTLVKRALSLGNGSEDKIFIDQANKKRVWVNVSPIKNKGQVIGAIYLVADIQTVYQQVDDITNIFVTGIAISLFITAIMGIILSRTITKPIKEMKRQAYAMARGNYSRKVKIYGYDEIGELAESFNMLTKRLQEAQAMTEGERRKLSSVLSYMTDGVIATDRRGKVILINSPAEKMLRIPHEEANGKSIIDVLDIGEDYEFEDLMDIDEALTLDRTIYNKPFILKANFSIIQRETGFVNGVIAVLHDITDQEKVNQERRDFVSNVSHELRTPLTSMNSYLEALRDGAWEDKEIAPQFLEVTQNETERMIRLVNDLLKLSRMDAGRESLEKSFVNFTDFFNHIIDRFEMMKKDTIMFIRHIPKLPIIIEIDEDKIMQVMDNIISNANKYSPDGGRISFYLKKWSDKIQISVSDEGLGIPDEDLDKVFDRFFRVDKARSREMGGTGLGLAIAKEVIESHGGHIWAERNNGRGTTIHFTLPYSDLPEDDWDD</sequence>
<dbReference type="InterPro" id="IPR050351">
    <property type="entry name" value="BphY/WalK/GraS-like"/>
</dbReference>
<dbReference type="Pfam" id="PF02518">
    <property type="entry name" value="HATPase_c"/>
    <property type="match status" value="1"/>
</dbReference>
<keyword evidence="5" id="KW-0597">Phosphoprotein</keyword>
<dbReference type="PROSITE" id="PS50112">
    <property type="entry name" value="PAS"/>
    <property type="match status" value="1"/>
</dbReference>
<comment type="caution">
    <text evidence="18">The sequence shown here is derived from an EMBL/GenBank/DDBJ whole genome shotgun (WGS) entry which is preliminary data.</text>
</comment>
<feature type="transmembrane region" description="Helical" evidence="14">
    <location>
        <begin position="185"/>
        <end position="208"/>
    </location>
</feature>
<dbReference type="NCBIfam" id="NF033092">
    <property type="entry name" value="HK_WalK"/>
    <property type="match status" value="1"/>
</dbReference>
<keyword evidence="10" id="KW-0067">ATP-binding</keyword>
<organism evidence="18 19">
    <name type="scientific">Listeria grayi FSL F6-1183</name>
    <dbReference type="NCBI Taxonomy" id="1265827"/>
    <lineage>
        <taxon>Bacteria</taxon>
        <taxon>Bacillati</taxon>
        <taxon>Bacillota</taxon>
        <taxon>Bacilli</taxon>
        <taxon>Bacillales</taxon>
        <taxon>Listeriaceae</taxon>
        <taxon>Listeria</taxon>
    </lineage>
</organism>
<dbReference type="GO" id="GO:0006355">
    <property type="term" value="P:regulation of DNA-templated transcription"/>
    <property type="evidence" value="ECO:0007669"/>
    <property type="project" value="InterPro"/>
</dbReference>
<protein>
    <recommendedName>
        <fullName evidence="3">histidine kinase</fullName>
        <ecNumber evidence="3">2.7.13.3</ecNumber>
    </recommendedName>
</protein>
<dbReference type="GO" id="GO:0005524">
    <property type="term" value="F:ATP binding"/>
    <property type="evidence" value="ECO:0007669"/>
    <property type="project" value="UniProtKB-KW"/>
</dbReference>
<dbReference type="InterPro" id="IPR003660">
    <property type="entry name" value="HAMP_dom"/>
</dbReference>
<dbReference type="FunFam" id="1.10.287.130:FF:000001">
    <property type="entry name" value="Two-component sensor histidine kinase"/>
    <property type="match status" value="1"/>
</dbReference>
<evidence type="ECO:0000256" key="14">
    <source>
        <dbReference type="SAM" id="Phobius"/>
    </source>
</evidence>
<dbReference type="Pfam" id="PF00989">
    <property type="entry name" value="PAS"/>
    <property type="match status" value="1"/>
</dbReference>
<keyword evidence="11 14" id="KW-1133">Transmembrane helix</keyword>
<dbReference type="RefSeq" id="WP_003757359.1">
    <property type="nucleotide sequence ID" value="NZ_AODG01000003.1"/>
</dbReference>
<dbReference type="EC" id="2.7.13.3" evidence="3"/>
<dbReference type="GO" id="GO:0005886">
    <property type="term" value="C:plasma membrane"/>
    <property type="evidence" value="ECO:0007669"/>
    <property type="project" value="UniProtKB-SubCell"/>
</dbReference>
<dbReference type="InterPro" id="IPR029151">
    <property type="entry name" value="Sensor-like_sf"/>
</dbReference>
<dbReference type="FunFam" id="3.30.565.10:FF:000006">
    <property type="entry name" value="Sensor histidine kinase WalK"/>
    <property type="match status" value="1"/>
</dbReference>
<dbReference type="SMART" id="SM00304">
    <property type="entry name" value="HAMP"/>
    <property type="match status" value="1"/>
</dbReference>
<dbReference type="PROSITE" id="PS50885">
    <property type="entry name" value="HAMP"/>
    <property type="match status" value="1"/>
</dbReference>
<keyword evidence="4" id="KW-1003">Cell membrane</keyword>
<evidence type="ECO:0000256" key="7">
    <source>
        <dbReference type="ARBA" id="ARBA00022692"/>
    </source>
</evidence>
<evidence type="ECO:0000256" key="6">
    <source>
        <dbReference type="ARBA" id="ARBA00022679"/>
    </source>
</evidence>
<dbReference type="InterPro" id="IPR035965">
    <property type="entry name" value="PAS-like_dom_sf"/>
</dbReference>
<comment type="catalytic activity">
    <reaction evidence="1">
        <text>ATP + protein L-histidine = ADP + protein N-phospho-L-histidine.</text>
        <dbReference type="EC" id="2.7.13.3"/>
    </reaction>
</comment>
<evidence type="ECO:0000256" key="5">
    <source>
        <dbReference type="ARBA" id="ARBA00022553"/>
    </source>
</evidence>
<dbReference type="SUPFAM" id="SSF55785">
    <property type="entry name" value="PYP-like sensor domain (PAS domain)"/>
    <property type="match status" value="1"/>
</dbReference>
<dbReference type="Gene3D" id="1.10.8.500">
    <property type="entry name" value="HAMP domain in histidine kinase"/>
    <property type="match status" value="1"/>
</dbReference>
<evidence type="ECO:0000256" key="3">
    <source>
        <dbReference type="ARBA" id="ARBA00012438"/>
    </source>
</evidence>
<dbReference type="AlphaFoldDB" id="A0A829RA76"/>
<dbReference type="CDD" id="cd00130">
    <property type="entry name" value="PAS"/>
    <property type="match status" value="1"/>
</dbReference>
<dbReference type="CDD" id="cd18773">
    <property type="entry name" value="PDC1_HK_sensor"/>
    <property type="match status" value="1"/>
</dbReference>
<dbReference type="PANTHER" id="PTHR45453">
    <property type="entry name" value="PHOSPHATE REGULON SENSOR PROTEIN PHOR"/>
    <property type="match status" value="1"/>
</dbReference>
<dbReference type="InterPro" id="IPR057640">
    <property type="entry name" value="Cache_WalK"/>
</dbReference>
<dbReference type="InterPro" id="IPR005467">
    <property type="entry name" value="His_kinase_dom"/>
</dbReference>
<evidence type="ECO:0000256" key="9">
    <source>
        <dbReference type="ARBA" id="ARBA00022777"/>
    </source>
</evidence>
<evidence type="ECO:0000256" key="2">
    <source>
        <dbReference type="ARBA" id="ARBA00004651"/>
    </source>
</evidence>
<reference evidence="18 19" key="1">
    <citation type="submission" date="2012-12" db="EMBL/GenBank/DDBJ databases">
        <title>Novel taxa of Listeriaceae from agricultural environments in the United States.</title>
        <authorList>
            <person name="den Bakker H.C."/>
            <person name="Allred A."/>
            <person name="Warchocki S."/>
            <person name="Wright E.M."/>
            <person name="Burrell A."/>
            <person name="Nightingale K.K."/>
            <person name="Kephart D."/>
            <person name="Wiedmann M."/>
        </authorList>
    </citation>
    <scope>NUCLEOTIDE SEQUENCE [LARGE SCALE GENOMIC DNA]</scope>
    <source>
        <strain evidence="18 19">FSL F6-1183</strain>
    </source>
</reference>
<dbReference type="InterPro" id="IPR004358">
    <property type="entry name" value="Sig_transdc_His_kin-like_C"/>
</dbReference>
<evidence type="ECO:0000256" key="13">
    <source>
        <dbReference type="ARBA" id="ARBA00023136"/>
    </source>
</evidence>
<dbReference type="PROSITE" id="PS50109">
    <property type="entry name" value="HIS_KIN"/>
    <property type="match status" value="1"/>
</dbReference>
<dbReference type="NCBIfam" id="TIGR00229">
    <property type="entry name" value="sensory_box"/>
    <property type="match status" value="1"/>
</dbReference>
<dbReference type="SUPFAM" id="SSF55874">
    <property type="entry name" value="ATPase domain of HSP90 chaperone/DNA topoisomerase II/histidine kinase"/>
    <property type="match status" value="1"/>
</dbReference>
<feature type="domain" description="PAS" evidence="16">
    <location>
        <begin position="263"/>
        <end position="341"/>
    </location>
</feature>
<comment type="subcellular location">
    <subcellularLocation>
        <location evidence="2">Cell membrane</location>
        <topology evidence="2">Multi-pass membrane protein</topology>
    </subcellularLocation>
</comment>
<dbReference type="InterPro" id="IPR013767">
    <property type="entry name" value="PAS_fold"/>
</dbReference>
<evidence type="ECO:0000313" key="19">
    <source>
        <dbReference type="Proteomes" id="UP000019251"/>
    </source>
</evidence>
<feature type="domain" description="Histidine kinase" evidence="15">
    <location>
        <begin position="385"/>
        <end position="602"/>
    </location>
</feature>
<dbReference type="InterPro" id="IPR036097">
    <property type="entry name" value="HisK_dim/P_sf"/>
</dbReference>
<keyword evidence="7 14" id="KW-0812">Transmembrane</keyword>
<keyword evidence="8" id="KW-0547">Nucleotide-binding</keyword>
<evidence type="ECO:0000256" key="12">
    <source>
        <dbReference type="ARBA" id="ARBA00023012"/>
    </source>
</evidence>
<dbReference type="Proteomes" id="UP000019251">
    <property type="component" value="Unassembled WGS sequence"/>
</dbReference>
<dbReference type="PANTHER" id="PTHR45453:SF1">
    <property type="entry name" value="PHOSPHATE REGULON SENSOR PROTEIN PHOR"/>
    <property type="match status" value="1"/>
</dbReference>
<dbReference type="GO" id="GO:0004721">
    <property type="term" value="F:phosphoprotein phosphatase activity"/>
    <property type="evidence" value="ECO:0007669"/>
    <property type="project" value="TreeGrafter"/>
</dbReference>
<evidence type="ECO:0000256" key="8">
    <source>
        <dbReference type="ARBA" id="ARBA00022741"/>
    </source>
</evidence>
<name>A0A829RA76_LISGR</name>
<evidence type="ECO:0000256" key="1">
    <source>
        <dbReference type="ARBA" id="ARBA00000085"/>
    </source>
</evidence>
<feature type="transmembrane region" description="Helical" evidence="14">
    <location>
        <begin position="12"/>
        <end position="34"/>
    </location>
</feature>
<feature type="domain" description="HAMP" evidence="17">
    <location>
        <begin position="206"/>
        <end position="258"/>
    </location>
</feature>
<dbReference type="Gene3D" id="3.30.565.10">
    <property type="entry name" value="Histidine kinase-like ATPase, C-terminal domain"/>
    <property type="match status" value="1"/>
</dbReference>
<dbReference type="SUPFAM" id="SSF103190">
    <property type="entry name" value="Sensory domain-like"/>
    <property type="match status" value="1"/>
</dbReference>
<keyword evidence="13 14" id="KW-0472">Membrane</keyword>
<dbReference type="InterPro" id="IPR000014">
    <property type="entry name" value="PAS"/>
</dbReference>
<dbReference type="SMART" id="SM00387">
    <property type="entry name" value="HATPase_c"/>
    <property type="match status" value="1"/>
</dbReference>
<evidence type="ECO:0000259" key="16">
    <source>
        <dbReference type="PROSITE" id="PS50112"/>
    </source>
</evidence>
<evidence type="ECO:0000256" key="4">
    <source>
        <dbReference type="ARBA" id="ARBA00022475"/>
    </source>
</evidence>
<dbReference type="SUPFAM" id="SSF47384">
    <property type="entry name" value="Homodimeric domain of signal transducing histidine kinase"/>
    <property type="match status" value="1"/>
</dbReference>
<dbReference type="CDD" id="cd00075">
    <property type="entry name" value="HATPase"/>
    <property type="match status" value="1"/>
</dbReference>
<accession>A0A829RA76</accession>
<dbReference type="InterPro" id="IPR049814">
    <property type="entry name" value="Resp_reg_WalK"/>
</dbReference>
<keyword evidence="12" id="KW-0902">Two-component regulatory system</keyword>
<dbReference type="EMBL" id="AODG01000003">
    <property type="protein sequence ID" value="EUJ30415.1"/>
    <property type="molecule type" value="Genomic_DNA"/>
</dbReference>
<dbReference type="CDD" id="cd00082">
    <property type="entry name" value="HisKA"/>
    <property type="match status" value="1"/>
</dbReference>
<dbReference type="InterPro" id="IPR003661">
    <property type="entry name" value="HisK_dim/P_dom"/>
</dbReference>
<dbReference type="PRINTS" id="PR00344">
    <property type="entry name" value="BCTRLSENSOR"/>
</dbReference>
<evidence type="ECO:0000259" key="15">
    <source>
        <dbReference type="PROSITE" id="PS50109"/>
    </source>
</evidence>
<dbReference type="SUPFAM" id="SSF158472">
    <property type="entry name" value="HAMP domain-like"/>
    <property type="match status" value="1"/>
</dbReference>
<dbReference type="Pfam" id="PF23846">
    <property type="entry name" value="Cache_WalK"/>
    <property type="match status" value="1"/>
</dbReference>
<dbReference type="InterPro" id="IPR003594">
    <property type="entry name" value="HATPase_dom"/>
</dbReference>
<dbReference type="Gene3D" id="3.30.450.20">
    <property type="entry name" value="PAS domain"/>
    <property type="match status" value="2"/>
</dbReference>
<gene>
    <name evidence="18" type="ORF">LMUR_01005</name>
</gene>
<evidence type="ECO:0000259" key="17">
    <source>
        <dbReference type="PROSITE" id="PS50885"/>
    </source>
</evidence>
<keyword evidence="9 18" id="KW-0418">Kinase</keyword>
<evidence type="ECO:0000313" key="18">
    <source>
        <dbReference type="EMBL" id="EUJ30415.1"/>
    </source>
</evidence>
<dbReference type="Pfam" id="PF00512">
    <property type="entry name" value="HisKA"/>
    <property type="match status" value="1"/>
</dbReference>
<dbReference type="Pfam" id="PF00672">
    <property type="entry name" value="HAMP"/>
    <property type="match status" value="1"/>
</dbReference>
<proteinExistence type="predicted"/>
<dbReference type="InterPro" id="IPR036890">
    <property type="entry name" value="HATPase_C_sf"/>
</dbReference>
<keyword evidence="6" id="KW-0808">Transferase</keyword>
<dbReference type="CDD" id="cd06225">
    <property type="entry name" value="HAMP"/>
    <property type="match status" value="1"/>
</dbReference>
<dbReference type="GO" id="GO:0016036">
    <property type="term" value="P:cellular response to phosphate starvation"/>
    <property type="evidence" value="ECO:0007669"/>
    <property type="project" value="TreeGrafter"/>
</dbReference>
<dbReference type="GO" id="GO:0000155">
    <property type="term" value="F:phosphorelay sensor kinase activity"/>
    <property type="evidence" value="ECO:0007669"/>
    <property type="project" value="InterPro"/>
</dbReference>
<dbReference type="SMART" id="SM00388">
    <property type="entry name" value="HisKA"/>
    <property type="match status" value="1"/>
</dbReference>